<dbReference type="GO" id="GO:0016787">
    <property type="term" value="F:hydrolase activity"/>
    <property type="evidence" value="ECO:0007669"/>
    <property type="project" value="UniProtKB-KW"/>
</dbReference>
<sequence length="278" mass="30308">MSDTVYTRSGVRLRKHSETEGNLNWLFLPGGPGIGSESLVELADCLDVPGSIWLVDLPGDGSNRQAPGAPADPFSCWPHAVVEAAQALPNVVFAGHSTGGMYLLATPELEEHIVGMVLLDTAPDASWHPRFVEMTMAHPLPEVTAATLIYEADRRDENIAAIAVASTEWNFAPAGLARGRDLLSRMPYNSAAVDWSEDNFDHVYAARWWPRTIPTLVIAGGDDRIVWQGGWDAERFRTPNVAYVTVEGGGHFPWIENPSAVRDTFGKFGRSVLAFVQA</sequence>
<dbReference type="EMBL" id="BASZ01000010">
    <property type="protein sequence ID" value="GAD50560.1"/>
    <property type="molecule type" value="Genomic_DNA"/>
</dbReference>
<keyword evidence="3" id="KW-1185">Reference proteome</keyword>
<dbReference type="AlphaFoldDB" id="U2YNV3"/>
<proteinExistence type="predicted"/>
<dbReference type="InterPro" id="IPR000073">
    <property type="entry name" value="AB_hydrolase_1"/>
</dbReference>
<protein>
    <submittedName>
        <fullName evidence="2">Putative hydrolase</fullName>
    </submittedName>
</protein>
<dbReference type="OrthoDB" id="9796770at2"/>
<dbReference type="Gene3D" id="3.40.50.1820">
    <property type="entry name" value="alpha/beta hydrolase"/>
    <property type="match status" value="1"/>
</dbReference>
<name>U2YNV3_9SPHN</name>
<dbReference type="Pfam" id="PF12697">
    <property type="entry name" value="Abhydrolase_6"/>
    <property type="match status" value="1"/>
</dbReference>
<reference evidence="2 3" key="1">
    <citation type="submission" date="2013-09" db="EMBL/GenBank/DDBJ databases">
        <title>Whole genome shotgun sequence of Novosphingobium tardaugens NBRC 16725.</title>
        <authorList>
            <person name="Isaki S."/>
            <person name="Hosoyama A."/>
            <person name="Tsuchikane K."/>
            <person name="Katsumata H."/>
            <person name="Ando Y."/>
            <person name="Yamazaki S."/>
            <person name="Fujita N."/>
        </authorList>
    </citation>
    <scope>NUCLEOTIDE SEQUENCE [LARGE SCALE GENOMIC DNA]</scope>
    <source>
        <strain evidence="2 3">NBRC 16725</strain>
    </source>
</reference>
<dbReference type="InterPro" id="IPR029058">
    <property type="entry name" value="AB_hydrolase_fold"/>
</dbReference>
<feature type="domain" description="AB hydrolase-1" evidence="1">
    <location>
        <begin position="26"/>
        <end position="263"/>
    </location>
</feature>
<dbReference type="eggNOG" id="COG0596">
    <property type="taxonomic scope" value="Bacteria"/>
</dbReference>
<evidence type="ECO:0000259" key="1">
    <source>
        <dbReference type="Pfam" id="PF12697"/>
    </source>
</evidence>
<keyword evidence="2" id="KW-0378">Hydrolase</keyword>
<evidence type="ECO:0000313" key="3">
    <source>
        <dbReference type="Proteomes" id="UP000016568"/>
    </source>
</evidence>
<dbReference type="SUPFAM" id="SSF53474">
    <property type="entry name" value="alpha/beta-Hydrolases"/>
    <property type="match status" value="1"/>
</dbReference>
<dbReference type="Proteomes" id="UP000016568">
    <property type="component" value="Unassembled WGS sequence"/>
</dbReference>
<organism evidence="2 3">
    <name type="scientific">Caenibius tardaugens NBRC 16725</name>
    <dbReference type="NCBI Taxonomy" id="1219035"/>
    <lineage>
        <taxon>Bacteria</taxon>
        <taxon>Pseudomonadati</taxon>
        <taxon>Pseudomonadota</taxon>
        <taxon>Alphaproteobacteria</taxon>
        <taxon>Sphingomonadales</taxon>
        <taxon>Erythrobacteraceae</taxon>
        <taxon>Caenibius</taxon>
    </lineage>
</organism>
<gene>
    <name evidence="2" type="ORF">NT2_10_00050</name>
</gene>
<evidence type="ECO:0000313" key="2">
    <source>
        <dbReference type="EMBL" id="GAD50560.1"/>
    </source>
</evidence>
<comment type="caution">
    <text evidence="2">The sequence shown here is derived from an EMBL/GenBank/DDBJ whole genome shotgun (WGS) entry which is preliminary data.</text>
</comment>
<accession>U2YNV3</accession>
<dbReference type="KEGG" id="ntd:EGO55_07630"/>